<comment type="caution">
    <text evidence="1">The sequence shown here is derived from an EMBL/GenBank/DDBJ whole genome shotgun (WGS) entry which is preliminary data.</text>
</comment>
<sequence length="146" mass="15192">MPAGTPKSQPFLRFRAANPGPPEIDIIIPDGFSQSRGLGGSSEPLGEEHDCRTTLSGHCEDNSIRASDICGSKITHALAPILGEMAGKGLSAPPLFLARLSALVGTTLDLAPEYGEVATGTEQKALINIVGVEKFCLCDEMAGIST</sequence>
<keyword evidence="2" id="KW-1185">Reference proteome</keyword>
<evidence type="ECO:0000313" key="2">
    <source>
        <dbReference type="Proteomes" id="UP000322234"/>
    </source>
</evidence>
<reference evidence="1" key="1">
    <citation type="submission" date="2019-10" db="EMBL/GenBank/DDBJ databases">
        <title>The sequence and de novo assembly of the wild yak genome.</title>
        <authorList>
            <person name="Liu Y."/>
        </authorList>
    </citation>
    <scope>NUCLEOTIDE SEQUENCE [LARGE SCALE GENOMIC DNA]</scope>
    <source>
        <strain evidence="1">WY2019</strain>
    </source>
</reference>
<evidence type="ECO:0000313" key="1">
    <source>
        <dbReference type="EMBL" id="MXQ93066.1"/>
    </source>
</evidence>
<protein>
    <submittedName>
        <fullName evidence="1">Uncharacterized protein</fullName>
    </submittedName>
</protein>
<accession>A0A6B0RYX7</accession>
<organism evidence="1 2">
    <name type="scientific">Bos mutus</name>
    <name type="common">wild yak</name>
    <dbReference type="NCBI Taxonomy" id="72004"/>
    <lineage>
        <taxon>Eukaryota</taxon>
        <taxon>Metazoa</taxon>
        <taxon>Chordata</taxon>
        <taxon>Craniata</taxon>
        <taxon>Vertebrata</taxon>
        <taxon>Euteleostomi</taxon>
        <taxon>Mammalia</taxon>
        <taxon>Eutheria</taxon>
        <taxon>Laurasiatheria</taxon>
        <taxon>Artiodactyla</taxon>
        <taxon>Ruminantia</taxon>
        <taxon>Pecora</taxon>
        <taxon>Bovidae</taxon>
        <taxon>Bovinae</taxon>
        <taxon>Bos</taxon>
    </lineage>
</organism>
<name>A0A6B0RYX7_9CETA</name>
<proteinExistence type="predicted"/>
<dbReference type="AlphaFoldDB" id="A0A6B0RYX7"/>
<dbReference type="EMBL" id="VBQZ03000090">
    <property type="protein sequence ID" value="MXQ93066.1"/>
    <property type="molecule type" value="Genomic_DNA"/>
</dbReference>
<gene>
    <name evidence="1" type="ORF">E5288_WYG019686</name>
</gene>
<dbReference type="Proteomes" id="UP000322234">
    <property type="component" value="Unassembled WGS sequence"/>
</dbReference>